<feature type="compositionally biased region" description="Polar residues" evidence="1">
    <location>
        <begin position="1"/>
        <end position="33"/>
    </location>
</feature>
<feature type="region of interest" description="Disordered" evidence="1">
    <location>
        <begin position="1"/>
        <end position="132"/>
    </location>
</feature>
<comment type="caution">
    <text evidence="2">The sequence shown here is derived from an EMBL/GenBank/DDBJ whole genome shotgun (WGS) entry which is preliminary data.</text>
</comment>
<reference evidence="2" key="1">
    <citation type="submission" date="2020-06" db="EMBL/GenBank/DDBJ databases">
        <title>WGS assembly of Ceratodon purpureus strain R40.</title>
        <authorList>
            <person name="Carey S.B."/>
            <person name="Jenkins J."/>
            <person name="Shu S."/>
            <person name="Lovell J.T."/>
            <person name="Sreedasyam A."/>
            <person name="Maumus F."/>
            <person name="Tiley G.P."/>
            <person name="Fernandez-Pozo N."/>
            <person name="Barry K."/>
            <person name="Chen C."/>
            <person name="Wang M."/>
            <person name="Lipzen A."/>
            <person name="Daum C."/>
            <person name="Saski C.A."/>
            <person name="Payton A.C."/>
            <person name="Mcbreen J.C."/>
            <person name="Conrad R.E."/>
            <person name="Kollar L.M."/>
            <person name="Olsson S."/>
            <person name="Huttunen S."/>
            <person name="Landis J.B."/>
            <person name="Wickett N.J."/>
            <person name="Johnson M.G."/>
            <person name="Rensing S.A."/>
            <person name="Grimwood J."/>
            <person name="Schmutz J."/>
            <person name="Mcdaniel S.F."/>
        </authorList>
    </citation>
    <scope>NUCLEOTIDE SEQUENCE</scope>
    <source>
        <strain evidence="2">R40</strain>
    </source>
</reference>
<name>A0A8T0J5E0_CERPU</name>
<keyword evidence="3" id="KW-1185">Reference proteome</keyword>
<evidence type="ECO:0000256" key="1">
    <source>
        <dbReference type="SAM" id="MobiDB-lite"/>
    </source>
</evidence>
<organism evidence="2 3">
    <name type="scientific">Ceratodon purpureus</name>
    <name type="common">Fire moss</name>
    <name type="synonym">Dicranum purpureum</name>
    <dbReference type="NCBI Taxonomy" id="3225"/>
    <lineage>
        <taxon>Eukaryota</taxon>
        <taxon>Viridiplantae</taxon>
        <taxon>Streptophyta</taxon>
        <taxon>Embryophyta</taxon>
        <taxon>Bryophyta</taxon>
        <taxon>Bryophytina</taxon>
        <taxon>Bryopsida</taxon>
        <taxon>Dicranidae</taxon>
        <taxon>Pseudoditrichales</taxon>
        <taxon>Ditrichaceae</taxon>
        <taxon>Ceratodon</taxon>
    </lineage>
</organism>
<dbReference type="EMBL" id="CM026421">
    <property type="protein sequence ID" value="KAG0590013.1"/>
    <property type="molecule type" value="Genomic_DNA"/>
</dbReference>
<accession>A0A8T0J5E0</accession>
<protein>
    <submittedName>
        <fullName evidence="2">Uncharacterized protein</fullName>
    </submittedName>
</protein>
<dbReference type="AlphaFoldDB" id="A0A8T0J5E0"/>
<dbReference type="Proteomes" id="UP000822688">
    <property type="component" value="Chromosome 1"/>
</dbReference>
<evidence type="ECO:0000313" key="2">
    <source>
        <dbReference type="EMBL" id="KAG0590013.1"/>
    </source>
</evidence>
<sequence length="170" mass="18618">MTPNVGVHSTTALQTSKLTNRCNATQSYHLQNPNKKEPRPTIPQHPKTSEVAPSLSPGNPSWHPPSPTSTSVAEPTSYGAPSRPFPRRSPPALANPASLHLRHSAAPPPLEPRIPPPTAPGFHGAHFSSPDDALRFTPRTQPRNSYWYVDFHFPNPLRCRSLASQTFVES</sequence>
<proteinExistence type="predicted"/>
<gene>
    <name evidence="2" type="ORF">KC19_1G064100</name>
</gene>
<feature type="compositionally biased region" description="Pro residues" evidence="1">
    <location>
        <begin position="106"/>
        <end position="119"/>
    </location>
</feature>
<evidence type="ECO:0000313" key="3">
    <source>
        <dbReference type="Proteomes" id="UP000822688"/>
    </source>
</evidence>